<dbReference type="EMBL" id="DXCO01000009">
    <property type="protein sequence ID" value="HIY77633.1"/>
    <property type="molecule type" value="Genomic_DNA"/>
</dbReference>
<feature type="transmembrane region" description="Helical" evidence="7">
    <location>
        <begin position="74"/>
        <end position="92"/>
    </location>
</feature>
<dbReference type="PANTHER" id="PTHR33778:SF1">
    <property type="entry name" value="MAGNESIUM TRANSPORTER YHID-RELATED"/>
    <property type="match status" value="1"/>
</dbReference>
<feature type="transmembrane region" description="Helical" evidence="7">
    <location>
        <begin position="42"/>
        <end position="62"/>
    </location>
</feature>
<accession>A0A9D1ZA73</accession>
<name>A0A9D1ZA73_9FIRM</name>
<keyword evidence="5 7" id="KW-1133">Transmembrane helix</keyword>
<organism evidence="9 10">
    <name type="scientific">Candidatus Borkfalkia excrementavium</name>
    <dbReference type="NCBI Taxonomy" id="2838505"/>
    <lineage>
        <taxon>Bacteria</taxon>
        <taxon>Bacillati</taxon>
        <taxon>Bacillota</taxon>
        <taxon>Clostridia</taxon>
        <taxon>Christensenellales</taxon>
        <taxon>Christensenellaceae</taxon>
        <taxon>Candidatus Borkfalkia</taxon>
    </lineage>
</organism>
<protein>
    <submittedName>
        <fullName evidence="9">MgtC/SapB family protein</fullName>
    </submittedName>
</protein>
<evidence type="ECO:0000256" key="3">
    <source>
        <dbReference type="ARBA" id="ARBA00022475"/>
    </source>
</evidence>
<dbReference type="GO" id="GO:0005886">
    <property type="term" value="C:plasma membrane"/>
    <property type="evidence" value="ECO:0007669"/>
    <property type="project" value="UniProtKB-SubCell"/>
</dbReference>
<proteinExistence type="inferred from homology"/>
<feature type="transmembrane region" description="Helical" evidence="7">
    <location>
        <begin position="12"/>
        <end position="30"/>
    </location>
</feature>
<dbReference type="InterPro" id="IPR003416">
    <property type="entry name" value="MgtC/SapB/SrpB/YhiD_fam"/>
</dbReference>
<evidence type="ECO:0000256" key="6">
    <source>
        <dbReference type="ARBA" id="ARBA00023136"/>
    </source>
</evidence>
<evidence type="ECO:0000259" key="8">
    <source>
        <dbReference type="Pfam" id="PF02308"/>
    </source>
</evidence>
<keyword evidence="4 7" id="KW-0812">Transmembrane</keyword>
<evidence type="ECO:0000313" key="9">
    <source>
        <dbReference type="EMBL" id="HIY77633.1"/>
    </source>
</evidence>
<evidence type="ECO:0000256" key="4">
    <source>
        <dbReference type="ARBA" id="ARBA00022692"/>
    </source>
</evidence>
<gene>
    <name evidence="9" type="ORF">H9728_01175</name>
</gene>
<feature type="domain" description="MgtC/SapB/SrpB/YhiD N-terminal" evidence="8">
    <location>
        <begin position="19"/>
        <end position="139"/>
    </location>
</feature>
<comment type="caution">
    <text evidence="9">The sequence shown here is derived from an EMBL/GenBank/DDBJ whole genome shotgun (WGS) entry which is preliminary data.</text>
</comment>
<dbReference type="AlphaFoldDB" id="A0A9D1ZA73"/>
<evidence type="ECO:0000256" key="1">
    <source>
        <dbReference type="ARBA" id="ARBA00004651"/>
    </source>
</evidence>
<reference evidence="9" key="2">
    <citation type="submission" date="2021-04" db="EMBL/GenBank/DDBJ databases">
        <authorList>
            <person name="Gilroy R."/>
        </authorList>
    </citation>
    <scope>NUCLEOTIDE SEQUENCE</scope>
    <source>
        <strain evidence="9">CHK199-9574</strain>
    </source>
</reference>
<keyword evidence="6 7" id="KW-0472">Membrane</keyword>
<reference evidence="9" key="1">
    <citation type="journal article" date="2021" name="PeerJ">
        <title>Extensive microbial diversity within the chicken gut microbiome revealed by metagenomics and culture.</title>
        <authorList>
            <person name="Gilroy R."/>
            <person name="Ravi A."/>
            <person name="Getino M."/>
            <person name="Pursley I."/>
            <person name="Horton D.L."/>
            <person name="Alikhan N.F."/>
            <person name="Baker D."/>
            <person name="Gharbi K."/>
            <person name="Hall N."/>
            <person name="Watson M."/>
            <person name="Adriaenssens E.M."/>
            <person name="Foster-Nyarko E."/>
            <person name="Jarju S."/>
            <person name="Secka A."/>
            <person name="Antonio M."/>
            <person name="Oren A."/>
            <person name="Chaudhuri R.R."/>
            <person name="La Ragione R."/>
            <person name="Hildebrand F."/>
            <person name="Pallen M.J."/>
        </authorList>
    </citation>
    <scope>NUCLEOTIDE SEQUENCE</scope>
    <source>
        <strain evidence="9">CHK199-9574</strain>
    </source>
</reference>
<comment type="subcellular location">
    <subcellularLocation>
        <location evidence="1">Cell membrane</location>
        <topology evidence="1">Multi-pass membrane protein</topology>
    </subcellularLocation>
</comment>
<evidence type="ECO:0000313" key="10">
    <source>
        <dbReference type="Proteomes" id="UP000824135"/>
    </source>
</evidence>
<evidence type="ECO:0000256" key="2">
    <source>
        <dbReference type="ARBA" id="ARBA00009298"/>
    </source>
</evidence>
<keyword evidence="3" id="KW-1003">Cell membrane</keyword>
<dbReference type="Proteomes" id="UP000824135">
    <property type="component" value="Unassembled WGS sequence"/>
</dbReference>
<dbReference type="InterPro" id="IPR049177">
    <property type="entry name" value="MgtC_SapB_SrpB_YhiD_N"/>
</dbReference>
<feature type="transmembrane region" description="Helical" evidence="7">
    <location>
        <begin position="122"/>
        <end position="142"/>
    </location>
</feature>
<sequence>MPEFGIDFIIDQLIYLGSILLAVVLGFAIGFERKLRFKEAGIRTHTIVCAGAALIMVVSKYGFTDMGDFDASRVAAQIVSGIGFLGAGMIIYRRQVVHGLTTAAGVWATAGVGMAAGCGLYIVAIGATVILICVQCILHTHLRPFRTKIYMQIKICFEQKTDENKRIQELFGVQRFTRLNVVKEGEKVMYMATLSTAEEFSSTRIGQIMAENAYIRSIERCDDDR</sequence>
<dbReference type="Pfam" id="PF02308">
    <property type="entry name" value="MgtC"/>
    <property type="match status" value="1"/>
</dbReference>
<dbReference type="PANTHER" id="PTHR33778">
    <property type="entry name" value="PROTEIN MGTC"/>
    <property type="match status" value="1"/>
</dbReference>
<comment type="similarity">
    <text evidence="2">Belongs to the MgtC/SapB family.</text>
</comment>
<evidence type="ECO:0000256" key="7">
    <source>
        <dbReference type="SAM" id="Phobius"/>
    </source>
</evidence>
<dbReference type="PRINTS" id="PR01837">
    <property type="entry name" value="MGTCSAPBPROT"/>
</dbReference>
<evidence type="ECO:0000256" key="5">
    <source>
        <dbReference type="ARBA" id="ARBA00022989"/>
    </source>
</evidence>